<accession>A0A368Q1Z2</accession>
<proteinExistence type="predicted"/>
<dbReference type="AlphaFoldDB" id="A0A368Q1Z2"/>
<organism evidence="1">
    <name type="scientific">Setaria italica</name>
    <name type="common">Foxtail millet</name>
    <name type="synonym">Panicum italicum</name>
    <dbReference type="NCBI Taxonomy" id="4555"/>
    <lineage>
        <taxon>Eukaryota</taxon>
        <taxon>Viridiplantae</taxon>
        <taxon>Streptophyta</taxon>
        <taxon>Embryophyta</taxon>
        <taxon>Tracheophyta</taxon>
        <taxon>Spermatophyta</taxon>
        <taxon>Magnoliopsida</taxon>
        <taxon>Liliopsida</taxon>
        <taxon>Poales</taxon>
        <taxon>Poaceae</taxon>
        <taxon>PACMAD clade</taxon>
        <taxon>Panicoideae</taxon>
        <taxon>Panicodae</taxon>
        <taxon>Paniceae</taxon>
        <taxon>Cenchrinae</taxon>
        <taxon>Setaria</taxon>
    </lineage>
</organism>
<evidence type="ECO:0000313" key="1">
    <source>
        <dbReference type="EMBL" id="RCV12061.1"/>
    </source>
</evidence>
<sequence>MRAALLSTAARALVPGGLAALRRSVRPGPRRPPARRRAVVNRLLHHGYNVCLALETQGLPICVSVIWSTTFVGCTTPLDSCKVGRAANDGS</sequence>
<protein>
    <submittedName>
        <fullName evidence="1">Uncharacterized protein</fullName>
    </submittedName>
</protein>
<gene>
    <name evidence="1" type="ORF">SETIT_2G238200v2</name>
</gene>
<reference evidence="1" key="1">
    <citation type="journal article" date="2012" name="Nat. Biotechnol.">
        <title>Reference genome sequence of the model plant Setaria.</title>
        <authorList>
            <person name="Bennetzen J.L."/>
            <person name="Schmutz J."/>
            <person name="Wang H."/>
            <person name="Percifield R."/>
            <person name="Hawkins J."/>
            <person name="Pontaroli A.C."/>
            <person name="Estep M."/>
            <person name="Feng L."/>
            <person name="Vaughn J.N."/>
            <person name="Grimwood J."/>
            <person name="Jenkins J."/>
            <person name="Barry K."/>
            <person name="Lindquist E."/>
            <person name="Hellsten U."/>
            <person name="Deshpande S."/>
            <person name="Wang X."/>
            <person name="Wu X."/>
            <person name="Mitros T."/>
            <person name="Triplett J."/>
            <person name="Yang X."/>
            <person name="Ye C.Y."/>
            <person name="Mauro-Herrera M."/>
            <person name="Wang L."/>
            <person name="Li P."/>
            <person name="Sharma M."/>
            <person name="Sharma R."/>
            <person name="Ronald P.C."/>
            <person name="Panaud O."/>
            <person name="Kellogg E.A."/>
            <person name="Brutnell T.P."/>
            <person name="Doust A.N."/>
            <person name="Tuskan G.A."/>
            <person name="Rokhsar D."/>
            <person name="Devos K.M."/>
        </authorList>
    </citation>
    <scope>NUCLEOTIDE SEQUENCE [LARGE SCALE GENOMIC DNA]</scope>
    <source>
        <strain evidence="1">Yugu1</strain>
    </source>
</reference>
<reference evidence="1" key="2">
    <citation type="submission" date="2015-07" db="EMBL/GenBank/DDBJ databases">
        <authorList>
            <person name="Noorani M."/>
        </authorList>
    </citation>
    <scope>NUCLEOTIDE SEQUENCE</scope>
    <source>
        <strain evidence="1">Yugu1</strain>
    </source>
</reference>
<dbReference type="EMBL" id="CM003529">
    <property type="protein sequence ID" value="RCV12061.1"/>
    <property type="molecule type" value="Genomic_DNA"/>
</dbReference>
<name>A0A368Q1Z2_SETIT</name>